<protein>
    <submittedName>
        <fullName evidence="5">Tetratricopeptide repeat protein</fullName>
    </submittedName>
</protein>
<dbReference type="Pfam" id="PF14559">
    <property type="entry name" value="TPR_19"/>
    <property type="match status" value="2"/>
</dbReference>
<dbReference type="InterPro" id="IPR051685">
    <property type="entry name" value="Ycf3/AcsC/BcsC/TPR_MFPF"/>
</dbReference>
<comment type="caution">
    <text evidence="5">The sequence shown here is derived from an EMBL/GenBank/DDBJ whole genome shotgun (WGS) entry which is preliminary data.</text>
</comment>
<sequence>MTEPLLQRAEILIQQQRYADAERILKDVLSTDPNDVRTLVLLTEVNFQLGQIDKAVTLIDTAIGISPESAYLFYIKARISIYRDKYDDAEKYIKQALELDPSDADFYALWASVKLTRKQFEEALDMSNRALELDPENILGLNTRSTALLKLNKHEESFQTIEGALREDPNNAYTHANYGWNLLEKGNQKKALEHFRESLKNDPNSSYAQSGMVEALKANNIFYRLFLKYAFWIGNLTSKYQWGVIIGFYAGSKILRSIAANNEVLQPFLNPLIILLALVAFSTWIITPVSNLFLRLSKYGKHLLSQKEIMSSNFVGISFVIFLAGLLAYFVAGDLFLPIAVFGFAMMVPFSTMFAPSKYKYSLVIYAAFMALTGIAAIWATFATGEVFNSSTTVFVFEFIAFQLAANFLIIRENNY</sequence>
<dbReference type="Proteomes" id="UP000294850">
    <property type="component" value="Unassembled WGS sequence"/>
</dbReference>
<dbReference type="OrthoDB" id="1489995at2"/>
<keyword evidence="2 3" id="KW-0802">TPR repeat</keyword>
<evidence type="ECO:0000256" key="3">
    <source>
        <dbReference type="PROSITE-ProRule" id="PRU00339"/>
    </source>
</evidence>
<feature type="transmembrane region" description="Helical" evidence="4">
    <location>
        <begin position="363"/>
        <end position="382"/>
    </location>
</feature>
<dbReference type="InterPro" id="IPR013105">
    <property type="entry name" value="TPR_2"/>
</dbReference>
<dbReference type="PROSITE" id="PS50005">
    <property type="entry name" value="TPR"/>
    <property type="match status" value="3"/>
</dbReference>
<keyword evidence="1" id="KW-0677">Repeat</keyword>
<feature type="transmembrane region" description="Helical" evidence="4">
    <location>
        <begin position="394"/>
        <end position="411"/>
    </location>
</feature>
<dbReference type="SMART" id="SM00028">
    <property type="entry name" value="TPR"/>
    <property type="match status" value="6"/>
</dbReference>
<evidence type="ECO:0000313" key="5">
    <source>
        <dbReference type="EMBL" id="TDE13644.1"/>
    </source>
</evidence>
<feature type="repeat" description="TPR" evidence="3">
    <location>
        <begin position="104"/>
        <end position="137"/>
    </location>
</feature>
<evidence type="ECO:0000256" key="4">
    <source>
        <dbReference type="SAM" id="Phobius"/>
    </source>
</evidence>
<dbReference type="InterPro" id="IPR019734">
    <property type="entry name" value="TPR_rpt"/>
</dbReference>
<reference evidence="5 6" key="1">
    <citation type="submission" date="2019-03" db="EMBL/GenBank/DDBJ databases">
        <title>Dyadobacter AR-3-6 sp. nov., isolated from arctic soil.</title>
        <authorList>
            <person name="Chaudhary D.K."/>
        </authorList>
    </citation>
    <scope>NUCLEOTIDE SEQUENCE [LARGE SCALE GENOMIC DNA]</scope>
    <source>
        <strain evidence="5 6">AR-3-6</strain>
    </source>
</reference>
<evidence type="ECO:0000256" key="1">
    <source>
        <dbReference type="ARBA" id="ARBA00022737"/>
    </source>
</evidence>
<keyword evidence="4" id="KW-0472">Membrane</keyword>
<dbReference type="Pfam" id="PF07719">
    <property type="entry name" value="TPR_2"/>
    <property type="match status" value="1"/>
</dbReference>
<dbReference type="EMBL" id="SMFL01000006">
    <property type="protein sequence ID" value="TDE13644.1"/>
    <property type="molecule type" value="Genomic_DNA"/>
</dbReference>
<evidence type="ECO:0000313" key="6">
    <source>
        <dbReference type="Proteomes" id="UP000294850"/>
    </source>
</evidence>
<keyword evidence="4" id="KW-0812">Transmembrane</keyword>
<dbReference type="PANTHER" id="PTHR44943:SF8">
    <property type="entry name" value="TPR REPEAT-CONTAINING PROTEIN MJ0263"/>
    <property type="match status" value="1"/>
</dbReference>
<proteinExistence type="predicted"/>
<keyword evidence="6" id="KW-1185">Reference proteome</keyword>
<dbReference type="SUPFAM" id="SSF48452">
    <property type="entry name" value="TPR-like"/>
    <property type="match status" value="1"/>
</dbReference>
<dbReference type="Gene3D" id="1.25.40.10">
    <property type="entry name" value="Tetratricopeptide repeat domain"/>
    <property type="match status" value="2"/>
</dbReference>
<feature type="transmembrane region" description="Helical" evidence="4">
    <location>
        <begin position="337"/>
        <end position="356"/>
    </location>
</feature>
<dbReference type="PANTHER" id="PTHR44943">
    <property type="entry name" value="CELLULOSE SYNTHASE OPERON PROTEIN C"/>
    <property type="match status" value="1"/>
</dbReference>
<feature type="transmembrane region" description="Helical" evidence="4">
    <location>
        <begin position="272"/>
        <end position="294"/>
    </location>
</feature>
<organism evidence="5 6">
    <name type="scientific">Dyadobacter psychrotolerans</name>
    <dbReference type="NCBI Taxonomy" id="2541721"/>
    <lineage>
        <taxon>Bacteria</taxon>
        <taxon>Pseudomonadati</taxon>
        <taxon>Bacteroidota</taxon>
        <taxon>Cytophagia</taxon>
        <taxon>Cytophagales</taxon>
        <taxon>Spirosomataceae</taxon>
        <taxon>Dyadobacter</taxon>
    </lineage>
</organism>
<name>A0A4R5DND5_9BACT</name>
<dbReference type="AlphaFoldDB" id="A0A4R5DND5"/>
<dbReference type="InterPro" id="IPR011990">
    <property type="entry name" value="TPR-like_helical_dom_sf"/>
</dbReference>
<feature type="transmembrane region" description="Helical" evidence="4">
    <location>
        <begin position="314"/>
        <end position="331"/>
    </location>
</feature>
<feature type="repeat" description="TPR" evidence="3">
    <location>
        <begin position="70"/>
        <end position="103"/>
    </location>
</feature>
<keyword evidence="4" id="KW-1133">Transmembrane helix</keyword>
<gene>
    <name evidence="5" type="ORF">E0F88_17210</name>
</gene>
<dbReference type="RefSeq" id="WP_131959521.1">
    <property type="nucleotide sequence ID" value="NZ_SMFL01000006.1"/>
</dbReference>
<feature type="repeat" description="TPR" evidence="3">
    <location>
        <begin position="172"/>
        <end position="205"/>
    </location>
</feature>
<evidence type="ECO:0000256" key="2">
    <source>
        <dbReference type="ARBA" id="ARBA00022803"/>
    </source>
</evidence>
<accession>A0A4R5DND5</accession>